<accession>A0A7K5CU20</accession>
<sequence length="121" mass="13651">GTVRVAVKVAIDVGYCHFDCAYMYQNETENGDVLQQKTEEGVARQKDLFIVSKVWCVTTTFHKKSLVKEACQKTLAALQLDYLDISLMHWPIGFKAGEEPFPADGNGMIIPSNTDFLDMWE</sequence>
<feature type="non-terminal residue" evidence="2">
    <location>
        <position position="1"/>
    </location>
</feature>
<organism evidence="2 3">
    <name type="scientific">Pachyramphus minor</name>
    <dbReference type="NCBI Taxonomy" id="369605"/>
    <lineage>
        <taxon>Eukaryota</taxon>
        <taxon>Metazoa</taxon>
        <taxon>Chordata</taxon>
        <taxon>Craniata</taxon>
        <taxon>Vertebrata</taxon>
        <taxon>Euteleostomi</taxon>
        <taxon>Archelosauria</taxon>
        <taxon>Archosauria</taxon>
        <taxon>Dinosauria</taxon>
        <taxon>Saurischia</taxon>
        <taxon>Theropoda</taxon>
        <taxon>Coelurosauria</taxon>
        <taxon>Aves</taxon>
        <taxon>Neognathae</taxon>
        <taxon>Neoaves</taxon>
        <taxon>Telluraves</taxon>
        <taxon>Australaves</taxon>
        <taxon>Passeriformes</taxon>
        <taxon>Tyrannidae</taxon>
        <taxon>Pachyramphus</taxon>
    </lineage>
</organism>
<dbReference type="GO" id="GO:0016491">
    <property type="term" value="F:oxidoreductase activity"/>
    <property type="evidence" value="ECO:0007669"/>
    <property type="project" value="InterPro"/>
</dbReference>
<dbReference type="Proteomes" id="UP000525089">
    <property type="component" value="Unassembled WGS sequence"/>
</dbReference>
<evidence type="ECO:0000259" key="1">
    <source>
        <dbReference type="Pfam" id="PF00248"/>
    </source>
</evidence>
<evidence type="ECO:0000313" key="2">
    <source>
        <dbReference type="EMBL" id="NWS11434.1"/>
    </source>
</evidence>
<reference evidence="2 3" key="1">
    <citation type="submission" date="2019-09" db="EMBL/GenBank/DDBJ databases">
        <title>Bird 10,000 Genomes (B10K) Project - Family phase.</title>
        <authorList>
            <person name="Zhang G."/>
        </authorList>
    </citation>
    <scope>NUCLEOTIDE SEQUENCE [LARGE SCALE GENOMIC DNA]</scope>
    <source>
        <strain evidence="2">B10K-DU-001-72</strain>
        <tissue evidence="2">Muscle</tissue>
    </source>
</reference>
<dbReference type="InterPro" id="IPR020471">
    <property type="entry name" value="AKR"/>
</dbReference>
<dbReference type="InterPro" id="IPR023210">
    <property type="entry name" value="NADP_OxRdtase_dom"/>
</dbReference>
<feature type="non-terminal residue" evidence="2">
    <location>
        <position position="121"/>
    </location>
</feature>
<dbReference type="InterPro" id="IPR036812">
    <property type="entry name" value="NAD(P)_OxRdtase_dom_sf"/>
</dbReference>
<protein>
    <submittedName>
        <fullName evidence="2">AKCL2 reductase</fullName>
    </submittedName>
</protein>
<proteinExistence type="predicted"/>
<dbReference type="PRINTS" id="PR00069">
    <property type="entry name" value="ALDKETRDTASE"/>
</dbReference>
<feature type="domain" description="NADP-dependent oxidoreductase" evidence="1">
    <location>
        <begin position="5"/>
        <end position="92"/>
    </location>
</feature>
<comment type="caution">
    <text evidence="2">The sequence shown here is derived from an EMBL/GenBank/DDBJ whole genome shotgun (WGS) entry which is preliminary data.</text>
</comment>
<evidence type="ECO:0000313" key="3">
    <source>
        <dbReference type="Proteomes" id="UP000525089"/>
    </source>
</evidence>
<name>A0A7K5CU20_9TYRA</name>
<dbReference type="PANTHER" id="PTHR11732">
    <property type="entry name" value="ALDO/KETO REDUCTASE"/>
    <property type="match status" value="1"/>
</dbReference>
<dbReference type="Gene3D" id="3.20.20.100">
    <property type="entry name" value="NADP-dependent oxidoreductase domain"/>
    <property type="match status" value="1"/>
</dbReference>
<dbReference type="EMBL" id="VYXB01001205">
    <property type="protein sequence ID" value="NWS11434.1"/>
    <property type="molecule type" value="Genomic_DNA"/>
</dbReference>
<dbReference type="AlphaFoldDB" id="A0A7K5CU20"/>
<dbReference type="SUPFAM" id="SSF51430">
    <property type="entry name" value="NAD(P)-linked oxidoreductase"/>
    <property type="match status" value="1"/>
</dbReference>
<dbReference type="Pfam" id="PF00248">
    <property type="entry name" value="Aldo_ket_red"/>
    <property type="match status" value="1"/>
</dbReference>
<keyword evidence="3" id="KW-1185">Reference proteome</keyword>
<gene>
    <name evidence="2" type="primary">Akr1e2</name>
    <name evidence="2" type="ORF">PACMIN_R14518</name>
</gene>